<dbReference type="InterPro" id="IPR009387">
    <property type="entry name" value="HigB-2"/>
</dbReference>
<evidence type="ECO:0000313" key="2">
    <source>
        <dbReference type="Proteomes" id="UP000809137"/>
    </source>
</evidence>
<reference evidence="1 2" key="1">
    <citation type="submission" date="2021-01" db="EMBL/GenBank/DDBJ databases">
        <title>Complete genome sequence of Pantoea eucrina OB49, a heavy metal tolerant bacterium with PGPR potential isolated from wheat in Algeria.</title>
        <authorList>
            <person name="Lekired A."/>
            <person name="Ouzari I.H."/>
        </authorList>
    </citation>
    <scope>NUCLEOTIDE SEQUENCE [LARGE SCALE GENOMIC DNA]</scope>
    <source>
        <strain evidence="1 2">OB49</strain>
    </source>
</reference>
<comment type="caution">
    <text evidence="1">The sequence shown here is derived from an EMBL/GenBank/DDBJ whole genome shotgun (WGS) entry which is preliminary data.</text>
</comment>
<gene>
    <name evidence="1" type="ORF">JJB79_16445</name>
</gene>
<keyword evidence="2" id="KW-1185">Reference proteome</keyword>
<evidence type="ECO:0000313" key="1">
    <source>
        <dbReference type="EMBL" id="MBM0748982.1"/>
    </source>
</evidence>
<proteinExistence type="predicted"/>
<organism evidence="1 2">
    <name type="scientific">Pantoea eucrina</name>
    <dbReference type="NCBI Taxonomy" id="472693"/>
    <lineage>
        <taxon>Bacteria</taxon>
        <taxon>Pseudomonadati</taxon>
        <taxon>Pseudomonadota</taxon>
        <taxon>Gammaproteobacteria</taxon>
        <taxon>Enterobacterales</taxon>
        <taxon>Erwiniaceae</taxon>
        <taxon>Pantoea</taxon>
    </lineage>
</organism>
<dbReference type="PIRSF" id="PIRSF039032">
    <property type="entry name" value="HigB-2"/>
    <property type="match status" value="1"/>
</dbReference>
<dbReference type="Proteomes" id="UP000809137">
    <property type="component" value="Unassembled WGS sequence"/>
</dbReference>
<name>A0ABS1Z9N6_9GAMM</name>
<accession>A0ABS1Z9N6</accession>
<sequence length="105" mass="12067">MIFIETPIFTEDVKELLTDDEYKDFQQHLADNPTSGDVIQQSGGLRKIRWAVPSKGKGKRGGVRVIYYHVSAADQIRLILMYAKGIKDDLTPDEKKILRKMNESW</sequence>
<dbReference type="RefSeq" id="WP_040113268.1">
    <property type="nucleotide sequence ID" value="NZ_JAFCXS010000015.1"/>
</dbReference>
<protein>
    <submittedName>
        <fullName evidence="1">Type II toxin-antitoxin system RelE/ParE family toxin</fullName>
    </submittedName>
</protein>
<dbReference type="EMBL" id="JAFCXS010000015">
    <property type="protein sequence ID" value="MBM0748982.1"/>
    <property type="molecule type" value="Genomic_DNA"/>
</dbReference>